<dbReference type="Pfam" id="PF01554">
    <property type="entry name" value="MatE"/>
    <property type="match status" value="2"/>
</dbReference>
<dbReference type="InterPro" id="IPR048279">
    <property type="entry name" value="MdtK-like"/>
</dbReference>
<evidence type="ECO:0000256" key="8">
    <source>
        <dbReference type="SAM" id="Phobius"/>
    </source>
</evidence>
<feature type="transmembrane region" description="Helical" evidence="8">
    <location>
        <begin position="94"/>
        <end position="116"/>
    </location>
</feature>
<feature type="transmembrane region" description="Helical" evidence="8">
    <location>
        <begin position="195"/>
        <end position="218"/>
    </location>
</feature>
<keyword evidence="6 8" id="KW-0472">Membrane</keyword>
<feature type="compositionally biased region" description="Pro residues" evidence="7">
    <location>
        <begin position="469"/>
        <end position="483"/>
    </location>
</feature>
<evidence type="ECO:0000256" key="1">
    <source>
        <dbReference type="ARBA" id="ARBA00004429"/>
    </source>
</evidence>
<feature type="transmembrane region" description="Helical" evidence="8">
    <location>
        <begin position="170"/>
        <end position="189"/>
    </location>
</feature>
<feature type="transmembrane region" description="Helical" evidence="8">
    <location>
        <begin position="394"/>
        <end position="411"/>
    </location>
</feature>
<dbReference type="PANTHER" id="PTHR43549">
    <property type="entry name" value="MULTIDRUG RESISTANCE PROTEIN YPNP-RELATED"/>
    <property type="match status" value="1"/>
</dbReference>
<dbReference type="GO" id="GO:0042910">
    <property type="term" value="F:xenobiotic transmembrane transporter activity"/>
    <property type="evidence" value="ECO:0007669"/>
    <property type="project" value="InterPro"/>
</dbReference>
<evidence type="ECO:0000256" key="7">
    <source>
        <dbReference type="SAM" id="MobiDB-lite"/>
    </source>
</evidence>
<comment type="caution">
    <text evidence="9">The sequence shown here is derived from an EMBL/GenBank/DDBJ whole genome shotgun (WGS) entry which is preliminary data.</text>
</comment>
<dbReference type="GO" id="GO:0015297">
    <property type="term" value="F:antiporter activity"/>
    <property type="evidence" value="ECO:0007669"/>
    <property type="project" value="InterPro"/>
</dbReference>
<keyword evidence="4 8" id="KW-0812">Transmembrane</keyword>
<evidence type="ECO:0000313" key="10">
    <source>
        <dbReference type="Proteomes" id="UP000198157"/>
    </source>
</evidence>
<feature type="transmembrane region" description="Helical" evidence="8">
    <location>
        <begin position="327"/>
        <end position="349"/>
    </location>
</feature>
<comment type="subcellular location">
    <subcellularLocation>
        <location evidence="1">Cell inner membrane</location>
        <topology evidence="1">Multi-pass membrane protein</topology>
    </subcellularLocation>
</comment>
<dbReference type="CDD" id="cd13138">
    <property type="entry name" value="MATE_yoeA_like"/>
    <property type="match status" value="1"/>
</dbReference>
<feature type="transmembrane region" description="Helical" evidence="8">
    <location>
        <begin position="63"/>
        <end position="82"/>
    </location>
</feature>
<feature type="transmembrane region" description="Helical" evidence="8">
    <location>
        <begin position="246"/>
        <end position="268"/>
    </location>
</feature>
<feature type="transmembrane region" description="Helical" evidence="8">
    <location>
        <begin position="288"/>
        <end position="307"/>
    </location>
</feature>
<evidence type="ECO:0000256" key="4">
    <source>
        <dbReference type="ARBA" id="ARBA00022692"/>
    </source>
</evidence>
<dbReference type="InterPro" id="IPR002528">
    <property type="entry name" value="MATE_fam"/>
</dbReference>
<keyword evidence="5 8" id="KW-1133">Transmembrane helix</keyword>
<dbReference type="PIRSF" id="PIRSF006603">
    <property type="entry name" value="DinF"/>
    <property type="match status" value="1"/>
</dbReference>
<name>A0A246HS96_STEMA</name>
<organism evidence="9 10">
    <name type="scientific">Stenotrophomonas maltophilia</name>
    <name type="common">Pseudomonas maltophilia</name>
    <name type="synonym">Xanthomonas maltophilia</name>
    <dbReference type="NCBI Taxonomy" id="40324"/>
    <lineage>
        <taxon>Bacteria</taxon>
        <taxon>Pseudomonadati</taxon>
        <taxon>Pseudomonadota</taxon>
        <taxon>Gammaproteobacteria</taxon>
        <taxon>Lysobacterales</taxon>
        <taxon>Lysobacteraceae</taxon>
        <taxon>Stenotrophomonas</taxon>
        <taxon>Stenotrophomonas maltophilia group</taxon>
    </lineage>
</organism>
<evidence type="ECO:0000256" key="3">
    <source>
        <dbReference type="ARBA" id="ARBA00022475"/>
    </source>
</evidence>
<evidence type="ECO:0000313" key="9">
    <source>
        <dbReference type="EMBL" id="OWQ57386.1"/>
    </source>
</evidence>
<proteinExistence type="predicted"/>
<feature type="transmembrane region" description="Helical" evidence="8">
    <location>
        <begin position="136"/>
        <end position="158"/>
    </location>
</feature>
<reference evidence="9 10" key="1">
    <citation type="submission" date="2017-06" db="EMBL/GenBank/DDBJ databases">
        <authorList>
            <person name="Kim H.J."/>
            <person name="Triplett B.A."/>
        </authorList>
    </citation>
    <scope>NUCLEOTIDE SEQUENCE [LARGE SCALE GENOMIC DNA]</scope>
    <source>
        <strain evidence="9 10">13146</strain>
    </source>
</reference>
<feature type="region of interest" description="Disordered" evidence="7">
    <location>
        <begin position="462"/>
        <end position="495"/>
    </location>
</feature>
<evidence type="ECO:0000256" key="5">
    <source>
        <dbReference type="ARBA" id="ARBA00022989"/>
    </source>
</evidence>
<evidence type="ECO:0000256" key="6">
    <source>
        <dbReference type="ARBA" id="ARBA00023136"/>
    </source>
</evidence>
<dbReference type="PANTHER" id="PTHR43549:SF3">
    <property type="entry name" value="MULTIDRUG RESISTANCE PROTEIN YPNP-RELATED"/>
    <property type="match status" value="1"/>
</dbReference>
<dbReference type="NCBIfam" id="TIGR00797">
    <property type="entry name" value="matE"/>
    <property type="match status" value="1"/>
</dbReference>
<sequence length="495" mass="53296">MAKAPLDLTTGPIGRNLFLFALPILAGNIAQSMNGSVNAIWVGRFLGEAALTATANANNIMFFLIGSVFGIGMAASILIGQSMGARDLPQARRVMGTSATFFIGLSVVIAVAGWWLSHPLLAAMGTPAESLPLAEAYLRIIFLAMPTLYAFAFLSSALRGVGDSRTPFRFLLLSVVLDIGFNPLLIFGIGPFPQLGIAGAAWATLIAQTLSLLGLLWYMRNKRHVLWLGRKDMALFKIDGEILRALVVKGVPMGLQMVLISLSMILMMTMVNSYGTDTAAAYGASLQLWTYVQMPAMAIGAACSTMAAQNVGAQRWDRVRGTARSGVLYNFLLTGVLILPLILLDRYTLALFLPEGSQALEVARHLNHIAVWSFLFFGVNFVISGVVRSTGAVIPPLLILAASLWGIRVPFAELLQDRWGADAVWWSFPVSSFCAMLMSLAYYRWGGWRKARMLPSHREELAAPAEVPASPPSPVADPNPTTPLQPATAGSAKPD</sequence>
<feature type="transmembrane region" description="Helical" evidence="8">
    <location>
        <begin position="423"/>
        <end position="443"/>
    </location>
</feature>
<accession>A0A246HS96</accession>
<gene>
    <name evidence="9" type="ORF">CEE60_00865</name>
</gene>
<dbReference type="GO" id="GO:0005886">
    <property type="term" value="C:plasma membrane"/>
    <property type="evidence" value="ECO:0007669"/>
    <property type="project" value="UniProtKB-SubCell"/>
</dbReference>
<keyword evidence="3" id="KW-1003">Cell membrane</keyword>
<evidence type="ECO:0000256" key="2">
    <source>
        <dbReference type="ARBA" id="ARBA00022448"/>
    </source>
</evidence>
<dbReference type="EMBL" id="NIVS01000002">
    <property type="protein sequence ID" value="OWQ57386.1"/>
    <property type="molecule type" value="Genomic_DNA"/>
</dbReference>
<protein>
    <submittedName>
        <fullName evidence="9">MATE family efflux transporter</fullName>
    </submittedName>
</protein>
<dbReference type="Proteomes" id="UP000198157">
    <property type="component" value="Unassembled WGS sequence"/>
</dbReference>
<dbReference type="AlphaFoldDB" id="A0A246HS96"/>
<dbReference type="InterPro" id="IPR052031">
    <property type="entry name" value="Membrane_Transporter-Flippase"/>
</dbReference>
<feature type="transmembrane region" description="Helical" evidence="8">
    <location>
        <begin position="369"/>
        <end position="387"/>
    </location>
</feature>
<dbReference type="OrthoDB" id="9806302at2"/>
<keyword evidence="2" id="KW-0813">Transport</keyword>